<keyword evidence="15 28" id="KW-0472">Membrane</keyword>
<feature type="compositionally biased region" description="Acidic residues" evidence="27">
    <location>
        <begin position="621"/>
        <end position="633"/>
    </location>
</feature>
<dbReference type="PRINTS" id="PR00700">
    <property type="entry name" value="PRTYPHPHTASE"/>
</dbReference>
<feature type="domain" description="Tyrosine specific protein phosphatases" evidence="30">
    <location>
        <begin position="1980"/>
        <end position="2053"/>
    </location>
</feature>
<dbReference type="InterPro" id="IPR016130">
    <property type="entry name" value="Tyr_Pase_AS"/>
</dbReference>
<feature type="compositionally biased region" description="Low complexity" evidence="27">
    <location>
        <begin position="864"/>
        <end position="875"/>
    </location>
</feature>
<evidence type="ECO:0000256" key="27">
    <source>
        <dbReference type="SAM" id="MobiDB-lite"/>
    </source>
</evidence>
<dbReference type="InterPro" id="IPR012506">
    <property type="entry name" value="TMEM86B-like"/>
</dbReference>
<evidence type="ECO:0000256" key="12">
    <source>
        <dbReference type="ARBA" id="ARBA00022801"/>
    </source>
</evidence>
<dbReference type="Pfam" id="PF00041">
    <property type="entry name" value="fn3"/>
    <property type="match status" value="5"/>
</dbReference>
<dbReference type="InterPro" id="IPR036116">
    <property type="entry name" value="FN3_sf"/>
</dbReference>
<dbReference type="FunFam" id="3.90.190.10:FF:000009">
    <property type="entry name" value="Receptor-type tyrosine-protein phosphatase beta"/>
    <property type="match status" value="1"/>
</dbReference>
<feature type="transmembrane region" description="Helical" evidence="28">
    <location>
        <begin position="1002"/>
        <end position="1022"/>
    </location>
</feature>
<dbReference type="InterPro" id="IPR016024">
    <property type="entry name" value="ARM-type_fold"/>
</dbReference>
<dbReference type="GO" id="GO:0031528">
    <property type="term" value="C:microvillus membrane"/>
    <property type="evidence" value="ECO:0007669"/>
    <property type="project" value="UniProtKB-SubCell"/>
</dbReference>
<evidence type="ECO:0000259" key="30">
    <source>
        <dbReference type="PROSITE" id="PS50056"/>
    </source>
</evidence>
<dbReference type="SMART" id="SM00404">
    <property type="entry name" value="PTPc_motif"/>
    <property type="match status" value="1"/>
</dbReference>
<dbReference type="InterPro" id="IPR029021">
    <property type="entry name" value="Prot-tyrosine_phosphatase-like"/>
</dbReference>
<dbReference type="InterPro" id="IPR003595">
    <property type="entry name" value="Tyr_Pase_cat"/>
</dbReference>
<keyword evidence="13" id="KW-0904">Protein phosphatase</keyword>
<dbReference type="PROSITE" id="PS00383">
    <property type="entry name" value="TYR_PHOSPHATASE_1"/>
    <property type="match status" value="1"/>
</dbReference>
<feature type="domain" description="Fibronectin type-III" evidence="31">
    <location>
        <begin position="1372"/>
        <end position="1461"/>
    </location>
</feature>
<comment type="similarity">
    <text evidence="5">Belongs to the TMEM86 family.</text>
</comment>
<dbReference type="Gene3D" id="2.60.40.10">
    <property type="entry name" value="Immunoglobulins"/>
    <property type="match status" value="5"/>
</dbReference>
<evidence type="ECO:0000256" key="21">
    <source>
        <dbReference type="ARBA" id="ARBA00049560"/>
    </source>
</evidence>
<dbReference type="PANTHER" id="PTHR12634">
    <property type="entry name" value="SIT4 YEAST -ASSOCIATING PROTEIN-RELATED"/>
    <property type="match status" value="1"/>
</dbReference>
<comment type="catalytic activity">
    <reaction evidence="21">
        <text>a 1-O-(1Z-alkenyl)-sn-glycero-3-phosphocholine + H2O = a 2,3-saturated aldehyde + sn-glycerol 3-phosphocholine</text>
        <dbReference type="Rhea" id="RHEA:22544"/>
        <dbReference type="ChEBI" id="CHEBI:15377"/>
        <dbReference type="ChEBI" id="CHEBI:16870"/>
        <dbReference type="ChEBI" id="CHEBI:73359"/>
        <dbReference type="ChEBI" id="CHEBI:77287"/>
        <dbReference type="EC" id="3.3.2.2"/>
    </reaction>
</comment>
<dbReference type="GO" id="GO:0016324">
    <property type="term" value="C:apical plasma membrane"/>
    <property type="evidence" value="ECO:0007669"/>
    <property type="project" value="UniProtKB-SubCell"/>
</dbReference>
<name>A0AA41MFW0_SCICA</name>
<organism evidence="32 33">
    <name type="scientific">Sciurus carolinensis</name>
    <name type="common">Eastern gray squirrel</name>
    <dbReference type="NCBI Taxonomy" id="30640"/>
    <lineage>
        <taxon>Eukaryota</taxon>
        <taxon>Metazoa</taxon>
        <taxon>Chordata</taxon>
        <taxon>Craniata</taxon>
        <taxon>Vertebrata</taxon>
        <taxon>Euteleostomi</taxon>
        <taxon>Mammalia</taxon>
        <taxon>Eutheria</taxon>
        <taxon>Euarchontoglires</taxon>
        <taxon>Glires</taxon>
        <taxon>Rodentia</taxon>
        <taxon>Sciuromorpha</taxon>
        <taxon>Sciuridae</taxon>
        <taxon>Sciurinae</taxon>
        <taxon>Sciurini</taxon>
        <taxon>Sciurus</taxon>
    </lineage>
</organism>
<feature type="transmembrane region" description="Helical" evidence="28">
    <location>
        <begin position="1029"/>
        <end position="1046"/>
    </location>
</feature>
<dbReference type="SUPFAM" id="SSF48371">
    <property type="entry name" value="ARM repeat"/>
    <property type="match status" value="1"/>
</dbReference>
<dbReference type="EC" id="3.1.3.48" evidence="6"/>
<dbReference type="PROSITE" id="PS50055">
    <property type="entry name" value="TYR_PHOSPHATASE_PTP"/>
    <property type="match status" value="1"/>
</dbReference>
<evidence type="ECO:0000259" key="31">
    <source>
        <dbReference type="PROSITE" id="PS50853"/>
    </source>
</evidence>
<evidence type="ECO:0000256" key="17">
    <source>
        <dbReference type="ARBA" id="ARBA00023180"/>
    </source>
</evidence>
<dbReference type="GO" id="GO:0004725">
    <property type="term" value="F:protein tyrosine phosphatase activity"/>
    <property type="evidence" value="ECO:0007669"/>
    <property type="project" value="UniProtKB-EC"/>
</dbReference>
<comment type="catalytic activity">
    <reaction evidence="22">
        <text>O-phospho-L-tyrosyl-[protein] + H2O = L-tyrosyl-[protein] + phosphate</text>
        <dbReference type="Rhea" id="RHEA:10684"/>
        <dbReference type="Rhea" id="RHEA-COMP:10136"/>
        <dbReference type="Rhea" id="RHEA-COMP:20101"/>
        <dbReference type="ChEBI" id="CHEBI:15377"/>
        <dbReference type="ChEBI" id="CHEBI:43474"/>
        <dbReference type="ChEBI" id="CHEBI:46858"/>
        <dbReference type="ChEBI" id="CHEBI:61978"/>
        <dbReference type="EC" id="3.1.3.48"/>
    </reaction>
</comment>
<sequence length="2103" mass="231264">MFWKFDLHTSSHLDTLLEREDLSLSELLDEEDVLQECKVVNRKLLDFLLQPPHLQAMVAWVTQEPPASGEERLRYKYPSVACEILTSDVPQINDALGADESLLSRLYGFLQSSDSLNPLLASFFSKVMGILINRKTDQLVSFLRKKDDFVDLLLRHIGTSAIMDLLLRLLTCVERPQLRQDVFNWLNEEKIVQRLIEQIHPSKDDTQHSNASQSLCDIIRLSRDLMIQGQDSPEPDQLLATLEKQETIEQLLSNMFAGEQSQSVIVSGIQVLLTLLEPRRPRSDSVTMNNFFSSVDGQLELLAQGALDSMASSVGALHALRPRLGCFHQLLLEPPELEPLRMTWGSLAPPLGNMRLHVVKLLASALSANDAALTQELLVLDVPNTMLDLFFHYVFNNFLHAQVEVCVSAMLSSGAPPDSSSETPAPNPVVKHLLQHCRLVERILTSWEENDRVQSGGGPRKGYMGHLTRVANALVQNAEQGPNAEQLGQLLKELPGEQRERWEAFVSGPLAETNKRNTVDLVNTHHLHSSSDDEDDRLKEFNFPEEAVLQQAFMDFQMQRMTSAFIDHFGFNDEEFGEQEESVNAPFDKTANITFSLNADDENPNANLLEICYKDRIQQFDDDEEEEEDEEEGQGSGESDGEYGAWQGSQLVRTVRLGQPPGVRSGGSTDSEEEEEEEEEDEEEGDSRAARIRVGPTSYPTAGPQPPGPSWTATFDAVPMDAPMDSQISREEELHSGPPAPAGPLDMPPTQSLTSPPALSALQLRSQDPTPTSAPQEVMDGSKVAEPSAPCQALVSVEGLQATLHGMRSTPSNLDSATRDLSTSVPASGADQPPQTTEWEKSPGPVELPPGQSAQTLEPPPVPNGSAPGGPISPGSQYRPLWCHTNMDSGKEVLLLKTLLVQGGGKVGKLGVLSVNRASSLKHQQARRWLSPFIVTCSIYFLLWIPESQSTCVSALVKSLPVLSLVAYLWAVSSGGSYTWLLQGALVCSAVGDACLVWPETFLHGMTAFAAAHFLYLCAFGLSPLQPALLTLAILASVVYYGLLLLHLEPDMFLPVAFYMLVLTTMLWRGLARGGSAGWGALLFAISDGILAWDIFVQPLPCARLVTMSTYYLGQLLITLGTDHMDHVTQQADGGREECQSWAPSVTAGELVVSRVKETKILVAPSVVPSCSGRPALLAIQSQGAGAKLSAPNPVRNLTVGARTNSSITLHWEVPEVSDSQNLIYWVQCTGDGGRNETRNTTDTSVTVDGLDPGFTYEFSMWVEKDGVKSPRVTLSTATAPNGVSNLRVGARTNSSITLHWEDPQGSVSQNLTYWVQCTGDGGRDETRNTTDTSVTVDGLESGSLYEFGVWVEKNGVNGSQETQNAATAPNPVRSLSLEDQTNDSIALSWEAPRGPDLQDYTYWVQYTGQSDKNETRNTTSTRVRAEALEPGTLYQFSVWAEKHGVPSSRQNLSISTVPNAVASLRTQDQTNSSITLNWTAPMGPSHLLYTYHILWVEEGGSDTASNSTSEIGITLTALEAGSLYSITVWAERNEVRGYARTLTEATAPNEVTHLQNASQTSHSVTLKWQAPADPHAQLYTYWVQWASEEPPQREQDPSRDWTTSMHRTNETWYEVEALESGTLYNFSVWAERENVPSPTQSLRAPTAPAAVTITSCVSTSGGYGVILSWSCPSGGYEGFEWEVGGQRGSQSGSSCGKDVSVLGLGPAQSYSATVTTLSNGMRTPSVPVTCSTESAGVIAGAIVGVLLFLILVGLLVFFLKKRNKKRQEKAVPGDLVFRFPGDILAQDFAEHVRKNEKDSNCGFAEEYQQLTLEGHGQSQMVALAPENKAKNRYRNVLPYDWSRVPLQPLHEEPGSDYINASFMPGLWSPREFIAAQGPLPQTVGDFWRLVWEQQSQTLVMLTNCVESGRVKCEHYWPLDAHPCTHGDLQVTLMGEVVMDNWTVRDLHLLHMEERKTLSVRQFHYLAWPDHGVPHPDPLLAFWKVLRQWLNQTMEGGPPIVHCSAGVGRTGTLIALDVLLRQLECEGLVGPFNFVRKMRESRPLMVQTEAQYVFLHQCILRFLQQSASAPAQSETTYENVAELTYENAAAIRAHESGDKDTGS</sequence>
<keyword evidence="18" id="KW-0966">Cell projection</keyword>
<evidence type="ECO:0000256" key="26">
    <source>
        <dbReference type="ARBA" id="ARBA00083614"/>
    </source>
</evidence>
<feature type="transmembrane region" description="Helical" evidence="28">
    <location>
        <begin position="1736"/>
        <end position="1760"/>
    </location>
</feature>
<dbReference type="PROSITE" id="PS50853">
    <property type="entry name" value="FN3"/>
    <property type="match status" value="4"/>
</dbReference>
<evidence type="ECO:0000256" key="5">
    <source>
        <dbReference type="ARBA" id="ARBA00007375"/>
    </source>
</evidence>
<dbReference type="Pfam" id="PF00102">
    <property type="entry name" value="Y_phosphatase"/>
    <property type="match status" value="1"/>
</dbReference>
<evidence type="ECO:0000256" key="22">
    <source>
        <dbReference type="ARBA" id="ARBA00051722"/>
    </source>
</evidence>
<evidence type="ECO:0000256" key="24">
    <source>
        <dbReference type="ARBA" id="ARBA00064282"/>
    </source>
</evidence>
<comment type="subcellular location">
    <subcellularLocation>
        <location evidence="2">Apical cell membrane</location>
        <topology evidence="2">Single-pass type I membrane protein</topology>
    </subcellularLocation>
    <subcellularLocation>
        <location evidence="23">Cell projection</location>
        <location evidence="23">Microvillus membrane</location>
        <topology evidence="23">Single-pass type I membrane protein</topology>
    </subcellularLocation>
    <subcellularLocation>
        <location evidence="3">Cytoplasm</location>
    </subcellularLocation>
    <subcellularLocation>
        <location evidence="1">Membrane</location>
        <topology evidence="1">Multi-pass membrane protein</topology>
    </subcellularLocation>
</comment>
<dbReference type="Pfam" id="PF07947">
    <property type="entry name" value="YhhN"/>
    <property type="match status" value="1"/>
</dbReference>
<evidence type="ECO:0000256" key="4">
    <source>
        <dbReference type="ARBA" id="ARBA00006180"/>
    </source>
</evidence>
<evidence type="ECO:0000256" key="10">
    <source>
        <dbReference type="ARBA" id="ARBA00022692"/>
    </source>
</evidence>
<evidence type="ECO:0000256" key="9">
    <source>
        <dbReference type="ARBA" id="ARBA00022553"/>
    </source>
</evidence>
<evidence type="ECO:0000256" key="28">
    <source>
        <dbReference type="SAM" id="Phobius"/>
    </source>
</evidence>
<feature type="compositionally biased region" description="Polar residues" evidence="27">
    <location>
        <begin position="809"/>
        <end position="826"/>
    </location>
</feature>
<evidence type="ECO:0000259" key="29">
    <source>
        <dbReference type="PROSITE" id="PS50055"/>
    </source>
</evidence>
<dbReference type="GO" id="GO:0047408">
    <property type="term" value="F:alkenylglycerophosphocholine hydrolase activity"/>
    <property type="evidence" value="ECO:0007669"/>
    <property type="project" value="UniProtKB-EC"/>
</dbReference>
<evidence type="ECO:0000256" key="8">
    <source>
        <dbReference type="ARBA" id="ARBA00022490"/>
    </source>
</evidence>
<reference evidence="32" key="1">
    <citation type="submission" date="2020-03" db="EMBL/GenBank/DDBJ databases">
        <title>Studies in the Genomics of Life Span.</title>
        <authorList>
            <person name="Glass D."/>
        </authorList>
    </citation>
    <scope>NUCLEOTIDE SEQUENCE</scope>
    <source>
        <strain evidence="32">SUZIE</strain>
        <tissue evidence="32">Muscle</tissue>
    </source>
</reference>
<evidence type="ECO:0000256" key="13">
    <source>
        <dbReference type="ARBA" id="ARBA00022912"/>
    </source>
</evidence>
<dbReference type="GO" id="GO:0019903">
    <property type="term" value="F:protein phosphatase binding"/>
    <property type="evidence" value="ECO:0007669"/>
    <property type="project" value="InterPro"/>
</dbReference>
<dbReference type="SUPFAM" id="SSF49265">
    <property type="entry name" value="Fibronectin type III"/>
    <property type="match status" value="3"/>
</dbReference>
<feature type="transmembrane region" description="Helical" evidence="28">
    <location>
        <begin position="1078"/>
        <end position="1096"/>
    </location>
</feature>
<dbReference type="Pfam" id="PF04499">
    <property type="entry name" value="SAPS"/>
    <property type="match status" value="1"/>
</dbReference>
<dbReference type="GO" id="GO:0019888">
    <property type="term" value="F:protein phosphatase regulator activity"/>
    <property type="evidence" value="ECO:0007669"/>
    <property type="project" value="TreeGrafter"/>
</dbReference>
<dbReference type="InterPro" id="IPR000242">
    <property type="entry name" value="PTP_cat"/>
</dbReference>
<dbReference type="PROSITE" id="PS50056">
    <property type="entry name" value="TYR_PHOSPHATASE_2"/>
    <property type="match status" value="1"/>
</dbReference>
<dbReference type="PANTHER" id="PTHR12634:SF13">
    <property type="entry name" value="SERINE_THREONINE-PROTEIN PHOSPHATASE 6 REGULATORY SUBUNIT 1"/>
    <property type="match status" value="1"/>
</dbReference>
<evidence type="ECO:0000256" key="2">
    <source>
        <dbReference type="ARBA" id="ARBA00004247"/>
    </source>
</evidence>
<keyword evidence="16" id="KW-1015">Disulfide bond</keyword>
<keyword evidence="9" id="KW-0597">Phosphoprotein</keyword>
<feature type="region of interest" description="Disordered" evidence="27">
    <location>
        <begin position="806"/>
        <end position="875"/>
    </location>
</feature>
<evidence type="ECO:0000256" key="6">
    <source>
        <dbReference type="ARBA" id="ARBA00013064"/>
    </source>
</evidence>
<dbReference type="InterPro" id="IPR007587">
    <property type="entry name" value="SAPS"/>
</dbReference>
<evidence type="ECO:0000256" key="3">
    <source>
        <dbReference type="ARBA" id="ARBA00004496"/>
    </source>
</evidence>
<feature type="transmembrane region" description="Helical" evidence="28">
    <location>
        <begin position="1052"/>
        <end position="1071"/>
    </location>
</feature>
<dbReference type="SUPFAM" id="SSF52799">
    <property type="entry name" value="(Phosphotyrosine protein) phosphatases II"/>
    <property type="match status" value="1"/>
</dbReference>
<evidence type="ECO:0000256" key="7">
    <source>
        <dbReference type="ARBA" id="ARBA00022475"/>
    </source>
</evidence>
<dbReference type="InterPro" id="IPR000387">
    <property type="entry name" value="Tyr_Pase_dom"/>
</dbReference>
<evidence type="ECO:0000313" key="32">
    <source>
        <dbReference type="EMBL" id="MBZ3871219.1"/>
    </source>
</evidence>
<dbReference type="SMART" id="SM00194">
    <property type="entry name" value="PTPc"/>
    <property type="match status" value="1"/>
</dbReference>
<dbReference type="FunFam" id="2.60.40.10:FF:000374">
    <property type="entry name" value="Protein tyrosine phosphatase, receptor type, H"/>
    <property type="match status" value="4"/>
</dbReference>
<dbReference type="SMART" id="SM00060">
    <property type="entry name" value="FN3"/>
    <property type="match status" value="6"/>
</dbReference>
<feature type="region of interest" description="Disordered" evidence="27">
    <location>
        <begin position="621"/>
        <end position="789"/>
    </location>
</feature>
<evidence type="ECO:0000256" key="1">
    <source>
        <dbReference type="ARBA" id="ARBA00004141"/>
    </source>
</evidence>
<feature type="transmembrane region" description="Helical" evidence="28">
    <location>
        <begin position="929"/>
        <end position="945"/>
    </location>
</feature>
<dbReference type="EMBL" id="JAATJV010163174">
    <property type="protein sequence ID" value="MBZ3871219.1"/>
    <property type="molecule type" value="Genomic_DNA"/>
</dbReference>
<protein>
    <recommendedName>
        <fullName evidence="25">Receptor-type tyrosine-protein phosphatase H</fullName>
        <ecNumber evidence="6">3.1.3.48</ecNumber>
        <ecNumber evidence="19">3.3.2.2</ecNumber>
    </recommendedName>
    <alternativeName>
        <fullName evidence="26">Stomach cancer-associated protein tyrosine phosphatase 1</fullName>
    </alternativeName>
</protein>
<evidence type="ECO:0000313" key="33">
    <source>
        <dbReference type="Proteomes" id="UP001166674"/>
    </source>
</evidence>
<keyword evidence="14 28" id="KW-1133">Transmembrane helix</keyword>
<keyword evidence="7" id="KW-1003">Cell membrane</keyword>
<keyword evidence="11" id="KW-0732">Signal</keyword>
<evidence type="ECO:0000256" key="11">
    <source>
        <dbReference type="ARBA" id="ARBA00022729"/>
    </source>
</evidence>
<evidence type="ECO:0000256" key="14">
    <source>
        <dbReference type="ARBA" id="ARBA00022989"/>
    </source>
</evidence>
<dbReference type="CDD" id="cd00063">
    <property type="entry name" value="FN3"/>
    <property type="match status" value="5"/>
</dbReference>
<evidence type="ECO:0000256" key="15">
    <source>
        <dbReference type="ARBA" id="ARBA00023136"/>
    </source>
</evidence>
<evidence type="ECO:0000256" key="19">
    <source>
        <dbReference type="ARBA" id="ARBA00035673"/>
    </source>
</evidence>
<dbReference type="GO" id="GO:0005829">
    <property type="term" value="C:cytosol"/>
    <property type="evidence" value="ECO:0007669"/>
    <property type="project" value="TreeGrafter"/>
</dbReference>
<dbReference type="InterPro" id="IPR013783">
    <property type="entry name" value="Ig-like_fold"/>
</dbReference>
<feature type="compositionally biased region" description="Acidic residues" evidence="27">
    <location>
        <begin position="670"/>
        <end position="685"/>
    </location>
</feature>
<keyword evidence="10 28" id="KW-0812">Transmembrane</keyword>
<feature type="domain" description="Fibronectin type-III" evidence="31">
    <location>
        <begin position="1548"/>
        <end position="1650"/>
    </location>
</feature>
<accession>A0AA41MFW0</accession>
<comment type="similarity">
    <text evidence="4">Belongs to the SAPS family.</text>
</comment>
<dbReference type="EC" id="3.3.2.2" evidence="19"/>
<feature type="transmembrane region" description="Helical" evidence="28">
    <location>
        <begin position="952"/>
        <end position="971"/>
    </location>
</feature>
<feature type="compositionally biased region" description="Polar residues" evidence="27">
    <location>
        <begin position="749"/>
        <end position="775"/>
    </location>
</feature>
<dbReference type="Proteomes" id="UP001166674">
    <property type="component" value="Unassembled WGS sequence"/>
</dbReference>
<evidence type="ECO:0000256" key="25">
    <source>
        <dbReference type="ARBA" id="ARBA00073597"/>
    </source>
</evidence>
<dbReference type="InterPro" id="IPR003961">
    <property type="entry name" value="FN3_dom"/>
</dbReference>
<keyword evidence="8" id="KW-0963">Cytoplasm</keyword>
<comment type="caution">
    <text evidence="32">The sequence shown here is derived from an EMBL/GenBank/DDBJ whole genome shotgun (WGS) entry which is preliminary data.</text>
</comment>
<keyword evidence="33" id="KW-1185">Reference proteome</keyword>
<feature type="domain" description="Fibronectin type-III" evidence="31">
    <location>
        <begin position="1284"/>
        <end position="1371"/>
    </location>
</feature>
<dbReference type="Gene3D" id="3.90.190.10">
    <property type="entry name" value="Protein tyrosine phosphatase superfamily"/>
    <property type="match status" value="1"/>
</dbReference>
<comment type="subunit">
    <text evidence="24">Homodimer; disulfide-linked. Interacts with LCK. Interacts (phosphorylated form) with GRB2 (via SH2 domain). Interacts (phosphorylated form) with FYN (via SH2 domain). Interacts (via extracellular domain) with CEACAM20 (via extracellular domain); the interaction dephosphorylates CEACAM20.</text>
</comment>
<evidence type="ECO:0000256" key="20">
    <source>
        <dbReference type="ARBA" id="ARBA00049458"/>
    </source>
</evidence>
<keyword evidence="12" id="KW-0378">Hydrolase</keyword>
<feature type="domain" description="Tyrosine-protein phosphatase" evidence="29">
    <location>
        <begin position="1804"/>
        <end position="2062"/>
    </location>
</feature>
<dbReference type="GO" id="GO:0005634">
    <property type="term" value="C:nucleus"/>
    <property type="evidence" value="ECO:0007669"/>
    <property type="project" value="TreeGrafter"/>
</dbReference>
<proteinExistence type="inferred from homology"/>
<keyword evidence="17" id="KW-0325">Glycoprotein</keyword>
<evidence type="ECO:0000256" key="18">
    <source>
        <dbReference type="ARBA" id="ARBA00023273"/>
    </source>
</evidence>
<feature type="domain" description="Fibronectin type-III" evidence="31">
    <location>
        <begin position="1194"/>
        <end position="1283"/>
    </location>
</feature>
<evidence type="ECO:0000256" key="23">
    <source>
        <dbReference type="ARBA" id="ARBA00060382"/>
    </source>
</evidence>
<gene>
    <name evidence="32" type="ORF">SUZIE_111845</name>
</gene>
<comment type="catalytic activity">
    <reaction evidence="20">
        <text>a 1-O-(1Z-alkenyl)-sn-glycero-3-phosphoethanolamine + H2O = a 2,3-saturated aldehyde + sn-glycero-3-phosphoethanolamine</text>
        <dbReference type="Rhea" id="RHEA:16905"/>
        <dbReference type="ChEBI" id="CHEBI:15377"/>
        <dbReference type="ChEBI" id="CHEBI:73359"/>
        <dbReference type="ChEBI" id="CHEBI:77288"/>
        <dbReference type="ChEBI" id="CHEBI:143890"/>
        <dbReference type="EC" id="3.3.2.2"/>
    </reaction>
</comment>
<evidence type="ECO:0000256" key="16">
    <source>
        <dbReference type="ARBA" id="ARBA00023157"/>
    </source>
</evidence>